<feature type="chain" id="PRO_5013795740" description="DUF4410 domain-containing protein" evidence="1">
    <location>
        <begin position="21"/>
        <end position="203"/>
    </location>
</feature>
<dbReference type="AlphaFoldDB" id="A0A2G9C6B6"/>
<feature type="signal peptide" evidence="1">
    <location>
        <begin position="1"/>
        <end position="20"/>
    </location>
</feature>
<dbReference type="EMBL" id="PEOG01000080">
    <property type="protein sequence ID" value="PIM51089.1"/>
    <property type="molecule type" value="Genomic_DNA"/>
</dbReference>
<proteinExistence type="predicted"/>
<dbReference type="PROSITE" id="PS51257">
    <property type="entry name" value="PROKAR_LIPOPROTEIN"/>
    <property type="match status" value="1"/>
</dbReference>
<evidence type="ECO:0000313" key="2">
    <source>
        <dbReference type="EMBL" id="PIM51089.1"/>
    </source>
</evidence>
<evidence type="ECO:0000313" key="3">
    <source>
        <dbReference type="Proteomes" id="UP000231501"/>
    </source>
</evidence>
<sequence>MYAIVRRASLARALCAVALAMGLTGCVSVYVDNKLPEVPATQFAKPAQPQPVQLFFEFQTKGVQNQQATALLKDRITEQVRSSGVFASVSDGPVTGGASLSIVLDNVPTSDDAFRKGFVTGLTFGLAGSQVGDGYICTATYRAPGAAEPIVKKARNVLWGTVGAASPPPGAVKAASIDAAMTVISRQVVSNVLNDVTHDPAFR</sequence>
<gene>
    <name evidence="2" type="ORF">CS062_21605</name>
</gene>
<keyword evidence="3" id="KW-1185">Reference proteome</keyword>
<reference evidence="2 3" key="1">
    <citation type="submission" date="2017-11" db="EMBL/GenBank/DDBJ databases">
        <title>Draft genome sequence of Mitsuaria sp. HWN-4.</title>
        <authorList>
            <person name="Gundlapally S.R."/>
        </authorList>
    </citation>
    <scope>NUCLEOTIDE SEQUENCE [LARGE SCALE GENOMIC DNA]</scope>
    <source>
        <strain evidence="2 3">HWN-4</strain>
    </source>
</reference>
<dbReference type="RefSeq" id="WP_099863635.1">
    <property type="nucleotide sequence ID" value="NZ_PEOG01000080.1"/>
</dbReference>
<name>A0A2G9C6B6_9BURK</name>
<evidence type="ECO:0008006" key="4">
    <source>
        <dbReference type="Google" id="ProtNLM"/>
    </source>
</evidence>
<comment type="caution">
    <text evidence="2">The sequence shown here is derived from an EMBL/GenBank/DDBJ whole genome shotgun (WGS) entry which is preliminary data.</text>
</comment>
<keyword evidence="1" id="KW-0732">Signal</keyword>
<dbReference type="Proteomes" id="UP000231501">
    <property type="component" value="Unassembled WGS sequence"/>
</dbReference>
<accession>A0A2G9C6B6</accession>
<evidence type="ECO:0000256" key="1">
    <source>
        <dbReference type="SAM" id="SignalP"/>
    </source>
</evidence>
<protein>
    <recommendedName>
        <fullName evidence="4">DUF4410 domain-containing protein</fullName>
    </recommendedName>
</protein>
<organism evidence="2 3">
    <name type="scientific">Roseateles chitinivorans</name>
    <dbReference type="NCBI Taxonomy" id="2917965"/>
    <lineage>
        <taxon>Bacteria</taxon>
        <taxon>Pseudomonadati</taxon>
        <taxon>Pseudomonadota</taxon>
        <taxon>Betaproteobacteria</taxon>
        <taxon>Burkholderiales</taxon>
        <taxon>Sphaerotilaceae</taxon>
        <taxon>Roseateles</taxon>
    </lineage>
</organism>
<dbReference type="OrthoDB" id="8566372at2"/>